<name>A0AAU7V7H3_9ACTO</name>
<keyword evidence="2" id="KW-0560">Oxidoreductase</keyword>
<dbReference type="GO" id="GO:0004497">
    <property type="term" value="F:monooxygenase activity"/>
    <property type="evidence" value="ECO:0007669"/>
    <property type="project" value="UniProtKB-KW"/>
</dbReference>
<evidence type="ECO:0000259" key="1">
    <source>
        <dbReference type="Pfam" id="PF03992"/>
    </source>
</evidence>
<organism evidence="2">
    <name type="scientific">Scrofimicrobium appendicitidis</name>
    <dbReference type="NCBI Taxonomy" id="3079930"/>
    <lineage>
        <taxon>Bacteria</taxon>
        <taxon>Bacillati</taxon>
        <taxon>Actinomycetota</taxon>
        <taxon>Actinomycetes</taxon>
        <taxon>Actinomycetales</taxon>
        <taxon>Actinomycetaceae</taxon>
        <taxon>Scrofimicrobium</taxon>
    </lineage>
</organism>
<evidence type="ECO:0000313" key="2">
    <source>
        <dbReference type="EMBL" id="XBW08411.1"/>
    </source>
</evidence>
<keyword evidence="2" id="KW-0503">Monooxygenase</keyword>
<dbReference type="EMBL" id="CP138335">
    <property type="protein sequence ID" value="XBW08411.1"/>
    <property type="molecule type" value="Genomic_DNA"/>
</dbReference>
<dbReference type="AlphaFoldDB" id="A0AAU7V7H3"/>
<accession>A0AAU7V7H3</accession>
<dbReference type="InterPro" id="IPR007138">
    <property type="entry name" value="ABM_dom"/>
</dbReference>
<proteinExistence type="predicted"/>
<sequence length="98" mass="11135">MVKTSDAVQLAGYLICQGRDEVEIVERYLPNHIELTLAEAGCLSFRVEQTEDPLVWMVAEKFSDEREFADHQTRAKASEWGQATVGIKRDYEVQCGVQ</sequence>
<reference evidence="2" key="1">
    <citation type="submission" date="2023-11" db="EMBL/GenBank/DDBJ databases">
        <title>Scrofimicrobium hongkongense sp. nov., isolated from a patient with peritonitis.</title>
        <authorList>
            <person name="Lao H.Y."/>
            <person name="Wong A.Y.P."/>
            <person name="Ng T.L."/>
            <person name="Wong R.Y.L."/>
            <person name="Yau M.C.Y."/>
            <person name="Lam J.Y.W."/>
            <person name="Siu G.K.H."/>
        </authorList>
    </citation>
    <scope>NUCLEOTIDE SEQUENCE</scope>
    <source>
        <strain evidence="2">R131</strain>
    </source>
</reference>
<protein>
    <submittedName>
        <fullName evidence="2">Antibiotic biosynthesis monooxygenase</fullName>
    </submittedName>
</protein>
<dbReference type="Pfam" id="PF03992">
    <property type="entry name" value="ABM"/>
    <property type="match status" value="1"/>
</dbReference>
<dbReference type="Gene3D" id="3.30.70.100">
    <property type="match status" value="1"/>
</dbReference>
<dbReference type="KEGG" id="sapp:SAC06_02325"/>
<dbReference type="InterPro" id="IPR011008">
    <property type="entry name" value="Dimeric_a/b-barrel"/>
</dbReference>
<feature type="domain" description="ABM" evidence="1">
    <location>
        <begin position="21"/>
        <end position="79"/>
    </location>
</feature>
<dbReference type="SUPFAM" id="SSF54909">
    <property type="entry name" value="Dimeric alpha+beta barrel"/>
    <property type="match status" value="1"/>
</dbReference>
<dbReference type="RefSeq" id="WP_350258610.1">
    <property type="nucleotide sequence ID" value="NZ_CP138335.1"/>
</dbReference>
<gene>
    <name evidence="2" type="ORF">SAC06_02325</name>
</gene>